<organism evidence="1 2">
    <name type="scientific">Paenibacillus glycinis</name>
    <dbReference type="NCBI Taxonomy" id="2697035"/>
    <lineage>
        <taxon>Bacteria</taxon>
        <taxon>Bacillati</taxon>
        <taxon>Bacillota</taxon>
        <taxon>Bacilli</taxon>
        <taxon>Bacillales</taxon>
        <taxon>Paenibacillaceae</taxon>
        <taxon>Paenibacillus</taxon>
    </lineage>
</organism>
<dbReference type="Proteomes" id="UP000665561">
    <property type="component" value="Unassembled WGS sequence"/>
</dbReference>
<gene>
    <name evidence="1" type="ORF">GT019_13660</name>
</gene>
<dbReference type="RefSeq" id="WP_161743731.1">
    <property type="nucleotide sequence ID" value="NZ_JAAAMV010000009.1"/>
</dbReference>
<protein>
    <submittedName>
        <fullName evidence="1">Uncharacterized protein</fullName>
    </submittedName>
</protein>
<dbReference type="EMBL" id="JAAAMV010000009">
    <property type="protein sequence ID" value="NBD24926.1"/>
    <property type="molecule type" value="Genomic_DNA"/>
</dbReference>
<evidence type="ECO:0000313" key="1">
    <source>
        <dbReference type="EMBL" id="NBD24926.1"/>
    </source>
</evidence>
<comment type="caution">
    <text evidence="1">The sequence shown here is derived from an EMBL/GenBank/DDBJ whole genome shotgun (WGS) entry which is preliminary data.</text>
</comment>
<accession>A0ABW9XR90</accession>
<keyword evidence="2" id="KW-1185">Reference proteome</keyword>
<evidence type="ECO:0000313" key="2">
    <source>
        <dbReference type="Proteomes" id="UP000665561"/>
    </source>
</evidence>
<proteinExistence type="predicted"/>
<sequence>MQHTDRQPEVHFACAPGYLDMYSLSYRWFGAVWTYNERYQRLVRGYWFADGQHDVIECAKHSGWDSFVVVRDATIIKQIYTTIRSKQQALDWDKRSRIPLRDALNEQWRSIKTGYYIFQSREQYPFYLSCIEKKGWLAYIRHATVCENDDDKMAFMNKVNREHNIRLNECKTIGGRH</sequence>
<reference evidence="1 2" key="1">
    <citation type="submission" date="2020-01" db="EMBL/GenBank/DDBJ databases">
        <title>Paenibacillus soybeanensis sp. nov. isolated from the nodules of soybean (Glycine max(L.) Merr).</title>
        <authorList>
            <person name="Wang H."/>
        </authorList>
    </citation>
    <scope>NUCLEOTIDE SEQUENCE [LARGE SCALE GENOMIC DNA]</scope>
    <source>
        <strain evidence="1 2">T1</strain>
    </source>
</reference>
<name>A0ABW9XR90_9BACL</name>